<dbReference type="RefSeq" id="XP_001748653.1">
    <property type="nucleotide sequence ID" value="XM_001748601.1"/>
</dbReference>
<sequence>MAVLRLTVVALAALLMAAPSLAVDCTGHYEVPDGNDGCRCQSGFAYKNGHCAIVNEIVTEENKIVLKAEGVVLRAPNDAMTNVADTNLGDTLSSLSSSAADSASRLSVIEAAYVNIGTVRELEALLGNLSDASESFVDEALLASLIPRLATNEMEDVVCQNTSDLRTIRYHLFGRHLEYCAQWKNTFYWHQLGLPDKCRYGNSSSGVCHRCIDGYVTARGGTLCTMQGNVLHLAFDNNLYDQSWLGRDARFYGVANDYTFGDNVFASADGTPFLKLNGNGEHVRVEPMTFGGDLSICVDVYYENFLTWSRVMDFSAGGEGGTQTGSDSNILLANVGGSSDMKFAVQNGGQQIFAMELENFLDAAYHKWAHVCITADGGTYTAYLNGEVVSIQTGPPIPWVRRSSNYIGRSNWQGNAHFKGNMDNLRIFSRALTADDVAEIASEVIFPPPLDEGLFARYRFEGNTLDSSGNGNDAVAENHLPFNAYQRRAPEGEYAMQFDGTDDYVTMPAISFDDSALSFCFHIRWYDLDSWSRVIDIHNSGSDGVLLTHIDTGENLQFAVKIPSQPQATLEVTSGWAYARGAYQHYCATMNNTEMALYRQGRLVTTVSNVTPLGTPTYANAYIGRSAYSSDATLGAELDDVQIYRRALPLEDVQLAMCDGKAALDCVGLLGHWTFDYSLRDNSNNQWNGELVAADQEEVTHFVSDDAIEGTHALNFVGNNSYVQLPPRRLFGESDLSFCVWVKFGSNNYWERIFDFGSTYGSQRIYMSRVGNDNTILLDVHKNGGNTDVRADLPNSTDYTHVCATIDSAGGHMYINGELAQETPGVPKLDLLNSNLNYIGRSYYDQDASTDAKMDDFRIYGYALSATEVSTLYNMYAN</sequence>
<keyword evidence="3" id="KW-1185">Reference proteome</keyword>
<evidence type="ECO:0000256" key="1">
    <source>
        <dbReference type="SAM" id="SignalP"/>
    </source>
</evidence>
<evidence type="ECO:0000313" key="3">
    <source>
        <dbReference type="Proteomes" id="UP000001357"/>
    </source>
</evidence>
<dbReference type="GeneID" id="5893909"/>
<protein>
    <recommendedName>
        <fullName evidence="4">LamG-like jellyroll fold domain-containing protein</fullName>
    </recommendedName>
</protein>
<evidence type="ECO:0008006" key="4">
    <source>
        <dbReference type="Google" id="ProtNLM"/>
    </source>
</evidence>
<dbReference type="SUPFAM" id="SSF49899">
    <property type="entry name" value="Concanavalin A-like lectins/glucanases"/>
    <property type="match status" value="3"/>
</dbReference>
<proteinExistence type="predicted"/>
<gene>
    <name evidence="2" type="ORF">MONBRDRAFT_33805</name>
</gene>
<dbReference type="PANTHER" id="PTHR35889:SF3">
    <property type="entry name" value="F-BOX DOMAIN-CONTAINING PROTEIN"/>
    <property type="match status" value="1"/>
</dbReference>
<dbReference type="InterPro" id="IPR013320">
    <property type="entry name" value="ConA-like_dom_sf"/>
</dbReference>
<dbReference type="AlphaFoldDB" id="A9V7L7"/>
<accession>A9V7L7</accession>
<dbReference type="PANTHER" id="PTHR35889">
    <property type="entry name" value="CYCLOINULO-OLIGOSACCHARIDE FRUCTANOTRANSFERASE-RELATED"/>
    <property type="match status" value="1"/>
</dbReference>
<evidence type="ECO:0000313" key="2">
    <source>
        <dbReference type="EMBL" id="EDQ86540.1"/>
    </source>
</evidence>
<dbReference type="Pfam" id="PF13385">
    <property type="entry name" value="Laminin_G_3"/>
    <property type="match status" value="3"/>
</dbReference>
<dbReference type="Gene3D" id="2.60.120.200">
    <property type="match status" value="3"/>
</dbReference>
<keyword evidence="1" id="KW-0732">Signal</keyword>
<dbReference type="EMBL" id="CH991565">
    <property type="protein sequence ID" value="EDQ86540.1"/>
    <property type="molecule type" value="Genomic_DNA"/>
</dbReference>
<dbReference type="KEGG" id="mbr:MONBRDRAFT_33805"/>
<reference evidence="2 3" key="1">
    <citation type="journal article" date="2008" name="Nature">
        <title>The genome of the choanoflagellate Monosiga brevicollis and the origin of metazoans.</title>
        <authorList>
            <consortium name="JGI Sequencing"/>
            <person name="King N."/>
            <person name="Westbrook M.J."/>
            <person name="Young S.L."/>
            <person name="Kuo A."/>
            <person name="Abedin M."/>
            <person name="Chapman J."/>
            <person name="Fairclough S."/>
            <person name="Hellsten U."/>
            <person name="Isogai Y."/>
            <person name="Letunic I."/>
            <person name="Marr M."/>
            <person name="Pincus D."/>
            <person name="Putnam N."/>
            <person name="Rokas A."/>
            <person name="Wright K.J."/>
            <person name="Zuzow R."/>
            <person name="Dirks W."/>
            <person name="Good M."/>
            <person name="Goodstein D."/>
            <person name="Lemons D."/>
            <person name="Li W."/>
            <person name="Lyons J.B."/>
            <person name="Morris A."/>
            <person name="Nichols S."/>
            <person name="Richter D.J."/>
            <person name="Salamov A."/>
            <person name="Bork P."/>
            <person name="Lim W.A."/>
            <person name="Manning G."/>
            <person name="Miller W.T."/>
            <person name="McGinnis W."/>
            <person name="Shapiro H."/>
            <person name="Tjian R."/>
            <person name="Grigoriev I.V."/>
            <person name="Rokhsar D."/>
        </authorList>
    </citation>
    <scope>NUCLEOTIDE SEQUENCE [LARGE SCALE GENOMIC DNA]</scope>
    <source>
        <strain evidence="3">MX1 / ATCC 50154</strain>
    </source>
</reference>
<dbReference type="Proteomes" id="UP000001357">
    <property type="component" value="Unassembled WGS sequence"/>
</dbReference>
<organism evidence="2 3">
    <name type="scientific">Monosiga brevicollis</name>
    <name type="common">Choanoflagellate</name>
    <dbReference type="NCBI Taxonomy" id="81824"/>
    <lineage>
        <taxon>Eukaryota</taxon>
        <taxon>Choanoflagellata</taxon>
        <taxon>Craspedida</taxon>
        <taxon>Salpingoecidae</taxon>
        <taxon>Monosiga</taxon>
    </lineage>
</organism>
<dbReference type="InParanoid" id="A9V7L7"/>
<feature type="signal peptide" evidence="1">
    <location>
        <begin position="1"/>
        <end position="22"/>
    </location>
</feature>
<feature type="chain" id="PRO_5002745360" description="LamG-like jellyroll fold domain-containing protein" evidence="1">
    <location>
        <begin position="23"/>
        <end position="878"/>
    </location>
</feature>
<name>A9V7L7_MONBE</name>